<dbReference type="GO" id="GO:0016020">
    <property type="term" value="C:membrane"/>
    <property type="evidence" value="ECO:0007669"/>
    <property type="project" value="UniProtKB-SubCell"/>
</dbReference>
<dbReference type="AlphaFoldDB" id="A0A9P3LFD8"/>
<keyword evidence="9" id="KW-0560">Oxidoreductase</keyword>
<dbReference type="GO" id="GO:0005506">
    <property type="term" value="F:iron ion binding"/>
    <property type="evidence" value="ECO:0007669"/>
    <property type="project" value="InterPro"/>
</dbReference>
<dbReference type="Gene3D" id="1.10.630.10">
    <property type="entry name" value="Cytochrome P450"/>
    <property type="match status" value="1"/>
</dbReference>
<evidence type="ECO:0000313" key="16">
    <source>
        <dbReference type="Proteomes" id="UP000703269"/>
    </source>
</evidence>
<sequence length="525" mass="59385">MPSLHEFSAVTILSGVVAFIYVLLRAFRHVKARVLGKLPPGPIGFPIVGLLPFVARFPELVLHKWANEFGPLFSMRLGNQLFVVVSDPQVVKDLIVTNGAIFSSRKEMFMKCEIIFARRGITAMPYNDAWRKHRRLAALFLTAKAVSEYKPNLEFEVREMLRALYSQGRAGAVPVNPQAHLSRVSLNNILTIVFGTRTDSVDDPLVAHWLMLSREFMNYTGPVANWVDFIPFLRNVPYLPIVSRGKHLHQGLVDTCSSLINDVDRRMKAGEDVPDCMAKYLLRVREEQQLDMLDIVFLCCAFMIGGVETTAAVKQWFAAHIPAFPLVQARAQAELDRVVGRDRLPQAEDEKDLPYVRAIVKEIERVHNPFWLGTPHLSTEDFHYRGHIIPKNTGVIVNTYTMHNNSRRYPNPQEFNPDRYLTDHHSSAESANLADPYKRDHWMYGAGRRICPGITLAEQEIFLAVAGLLWAFDMQELPSEPIDLHEYDGLSGRSPLPFRVKMVPRHESVAEVLGTADIPCDVGVA</sequence>
<accession>A0A9P3LFD8</accession>
<dbReference type="PANTHER" id="PTHR46300:SF2">
    <property type="entry name" value="CYTOCHROME P450 MONOOXYGENASE ALNH-RELATED"/>
    <property type="match status" value="1"/>
</dbReference>
<evidence type="ECO:0000256" key="2">
    <source>
        <dbReference type="ARBA" id="ARBA00004370"/>
    </source>
</evidence>
<evidence type="ECO:0000313" key="15">
    <source>
        <dbReference type="EMBL" id="GJE93446.1"/>
    </source>
</evidence>
<keyword evidence="8 14" id="KW-1133">Transmembrane helix</keyword>
<comment type="pathway">
    <text evidence="3">Secondary metabolite biosynthesis.</text>
</comment>
<evidence type="ECO:0000256" key="14">
    <source>
        <dbReference type="SAM" id="Phobius"/>
    </source>
</evidence>
<keyword evidence="11" id="KW-0503">Monooxygenase</keyword>
<dbReference type="CDD" id="cd11065">
    <property type="entry name" value="CYP64-like"/>
    <property type="match status" value="1"/>
</dbReference>
<comment type="similarity">
    <text evidence="4">Belongs to the cytochrome P450 family.</text>
</comment>
<organism evidence="15 16">
    <name type="scientific">Phanerochaete sordida</name>
    <dbReference type="NCBI Taxonomy" id="48140"/>
    <lineage>
        <taxon>Eukaryota</taxon>
        <taxon>Fungi</taxon>
        <taxon>Dikarya</taxon>
        <taxon>Basidiomycota</taxon>
        <taxon>Agaricomycotina</taxon>
        <taxon>Agaricomycetes</taxon>
        <taxon>Polyporales</taxon>
        <taxon>Phanerochaetaceae</taxon>
        <taxon>Phanerochaete</taxon>
    </lineage>
</organism>
<keyword evidence="12 14" id="KW-0472">Membrane</keyword>
<evidence type="ECO:0000256" key="4">
    <source>
        <dbReference type="ARBA" id="ARBA00010617"/>
    </source>
</evidence>
<keyword evidence="6 14" id="KW-0812">Transmembrane</keyword>
<comment type="cofactor">
    <cofactor evidence="1 13">
        <name>heme</name>
        <dbReference type="ChEBI" id="CHEBI:30413"/>
    </cofactor>
</comment>
<feature type="transmembrane region" description="Helical" evidence="14">
    <location>
        <begin position="6"/>
        <end position="24"/>
    </location>
</feature>
<proteinExistence type="inferred from homology"/>
<dbReference type="Pfam" id="PF00067">
    <property type="entry name" value="p450"/>
    <property type="match status" value="1"/>
</dbReference>
<evidence type="ECO:0000256" key="11">
    <source>
        <dbReference type="ARBA" id="ARBA00023033"/>
    </source>
</evidence>
<evidence type="ECO:0000256" key="9">
    <source>
        <dbReference type="ARBA" id="ARBA00023002"/>
    </source>
</evidence>
<gene>
    <name evidence="15" type="ORF">PsYK624_096050</name>
</gene>
<dbReference type="InterPro" id="IPR036396">
    <property type="entry name" value="Cyt_P450_sf"/>
</dbReference>
<keyword evidence="5 13" id="KW-0349">Heme</keyword>
<comment type="subcellular location">
    <subcellularLocation>
        <location evidence="2">Membrane</location>
    </subcellularLocation>
</comment>
<dbReference type="Proteomes" id="UP000703269">
    <property type="component" value="Unassembled WGS sequence"/>
</dbReference>
<evidence type="ECO:0000256" key="13">
    <source>
        <dbReference type="PIRSR" id="PIRSR602401-1"/>
    </source>
</evidence>
<evidence type="ECO:0000256" key="10">
    <source>
        <dbReference type="ARBA" id="ARBA00023004"/>
    </source>
</evidence>
<comment type="caution">
    <text evidence="15">The sequence shown here is derived from an EMBL/GenBank/DDBJ whole genome shotgun (WGS) entry which is preliminary data.</text>
</comment>
<dbReference type="PRINTS" id="PR00385">
    <property type="entry name" value="P450"/>
</dbReference>
<evidence type="ECO:0000256" key="6">
    <source>
        <dbReference type="ARBA" id="ARBA00022692"/>
    </source>
</evidence>
<dbReference type="InterPro" id="IPR050364">
    <property type="entry name" value="Cytochrome_P450_fung"/>
</dbReference>
<dbReference type="GO" id="GO:0020037">
    <property type="term" value="F:heme binding"/>
    <property type="evidence" value="ECO:0007669"/>
    <property type="project" value="InterPro"/>
</dbReference>
<dbReference type="GO" id="GO:0016705">
    <property type="term" value="F:oxidoreductase activity, acting on paired donors, with incorporation or reduction of molecular oxygen"/>
    <property type="evidence" value="ECO:0007669"/>
    <property type="project" value="InterPro"/>
</dbReference>
<protein>
    <submittedName>
        <fullName evidence="15">Cytochrome P450</fullName>
    </submittedName>
</protein>
<dbReference type="SUPFAM" id="SSF48264">
    <property type="entry name" value="Cytochrome P450"/>
    <property type="match status" value="1"/>
</dbReference>
<dbReference type="PRINTS" id="PR00463">
    <property type="entry name" value="EP450I"/>
</dbReference>
<reference evidence="15 16" key="1">
    <citation type="submission" date="2021-08" db="EMBL/GenBank/DDBJ databases">
        <title>Draft Genome Sequence of Phanerochaete sordida strain YK-624.</title>
        <authorList>
            <person name="Mori T."/>
            <person name="Dohra H."/>
            <person name="Suzuki T."/>
            <person name="Kawagishi H."/>
            <person name="Hirai H."/>
        </authorList>
    </citation>
    <scope>NUCLEOTIDE SEQUENCE [LARGE SCALE GENOMIC DNA]</scope>
    <source>
        <strain evidence="15 16">YK-624</strain>
    </source>
</reference>
<evidence type="ECO:0000256" key="8">
    <source>
        <dbReference type="ARBA" id="ARBA00022989"/>
    </source>
</evidence>
<keyword evidence="7 13" id="KW-0479">Metal-binding</keyword>
<dbReference type="InterPro" id="IPR001128">
    <property type="entry name" value="Cyt_P450"/>
</dbReference>
<evidence type="ECO:0000256" key="7">
    <source>
        <dbReference type="ARBA" id="ARBA00022723"/>
    </source>
</evidence>
<dbReference type="EMBL" id="BPQB01000032">
    <property type="protein sequence ID" value="GJE93446.1"/>
    <property type="molecule type" value="Genomic_DNA"/>
</dbReference>
<evidence type="ECO:0000256" key="5">
    <source>
        <dbReference type="ARBA" id="ARBA00022617"/>
    </source>
</evidence>
<feature type="binding site" description="axial binding residue" evidence="13">
    <location>
        <position position="451"/>
    </location>
    <ligand>
        <name>heme</name>
        <dbReference type="ChEBI" id="CHEBI:30413"/>
    </ligand>
    <ligandPart>
        <name>Fe</name>
        <dbReference type="ChEBI" id="CHEBI:18248"/>
    </ligandPart>
</feature>
<name>A0A9P3LFD8_9APHY</name>
<dbReference type="InterPro" id="IPR002401">
    <property type="entry name" value="Cyt_P450_E_grp-I"/>
</dbReference>
<evidence type="ECO:0000256" key="1">
    <source>
        <dbReference type="ARBA" id="ARBA00001971"/>
    </source>
</evidence>
<dbReference type="OrthoDB" id="1470350at2759"/>
<dbReference type="PANTHER" id="PTHR46300">
    <property type="entry name" value="P450, PUTATIVE (EUROFUNG)-RELATED-RELATED"/>
    <property type="match status" value="1"/>
</dbReference>
<evidence type="ECO:0000256" key="12">
    <source>
        <dbReference type="ARBA" id="ARBA00023136"/>
    </source>
</evidence>
<keyword evidence="16" id="KW-1185">Reference proteome</keyword>
<keyword evidence="10 13" id="KW-0408">Iron</keyword>
<dbReference type="GO" id="GO:0004497">
    <property type="term" value="F:monooxygenase activity"/>
    <property type="evidence" value="ECO:0007669"/>
    <property type="project" value="UniProtKB-KW"/>
</dbReference>
<evidence type="ECO:0000256" key="3">
    <source>
        <dbReference type="ARBA" id="ARBA00005179"/>
    </source>
</evidence>